<dbReference type="Proteomes" id="UP000621799">
    <property type="component" value="Unassembled WGS sequence"/>
</dbReference>
<proteinExistence type="predicted"/>
<feature type="non-terminal residue" evidence="1">
    <location>
        <position position="1"/>
    </location>
</feature>
<keyword evidence="2" id="KW-1185">Reference proteome</keyword>
<evidence type="ECO:0000313" key="2">
    <source>
        <dbReference type="Proteomes" id="UP000621799"/>
    </source>
</evidence>
<name>A0A928Z607_9CYAN</name>
<organism evidence="1 2">
    <name type="scientific">Zarconia navalis LEGE 11467</name>
    <dbReference type="NCBI Taxonomy" id="1828826"/>
    <lineage>
        <taxon>Bacteria</taxon>
        <taxon>Bacillati</taxon>
        <taxon>Cyanobacteriota</taxon>
        <taxon>Cyanophyceae</taxon>
        <taxon>Oscillatoriophycideae</taxon>
        <taxon>Oscillatoriales</taxon>
        <taxon>Oscillatoriales incertae sedis</taxon>
        <taxon>Zarconia</taxon>
        <taxon>Zarconia navalis</taxon>
    </lineage>
</organism>
<reference evidence="1" key="1">
    <citation type="submission" date="2020-10" db="EMBL/GenBank/DDBJ databases">
        <authorList>
            <person name="Castelo-Branco R."/>
            <person name="Eusebio N."/>
            <person name="Adriana R."/>
            <person name="Vieira A."/>
            <person name="Brugerolle De Fraissinette N."/>
            <person name="Rezende De Castro R."/>
            <person name="Schneider M.P."/>
            <person name="Vasconcelos V."/>
            <person name="Leao P.N."/>
        </authorList>
    </citation>
    <scope>NUCLEOTIDE SEQUENCE</scope>
    <source>
        <strain evidence="1">LEGE 11467</strain>
    </source>
</reference>
<comment type="caution">
    <text evidence="1">The sequence shown here is derived from an EMBL/GenBank/DDBJ whole genome shotgun (WGS) entry which is preliminary data.</text>
</comment>
<gene>
    <name evidence="1" type="ORF">IQ235_03530</name>
</gene>
<sequence length="109" mass="11156">VTLDRRTTSEPLNLNALAQIAIETLQRGEGFQAGAVQPVAPGEILLPWTGILSANRSSGPISGQVLVRQVDRTVLMLVVSATSEGASSVDSAIATLAGSLQKLDGSGST</sequence>
<accession>A0A928Z607</accession>
<dbReference type="EMBL" id="JADEXN010000038">
    <property type="protein sequence ID" value="MBE9039862.1"/>
    <property type="molecule type" value="Genomic_DNA"/>
</dbReference>
<protein>
    <submittedName>
        <fullName evidence="1">Uncharacterized protein</fullName>
    </submittedName>
</protein>
<dbReference type="AlphaFoldDB" id="A0A928Z607"/>
<evidence type="ECO:0000313" key="1">
    <source>
        <dbReference type="EMBL" id="MBE9039862.1"/>
    </source>
</evidence>